<dbReference type="AlphaFoldDB" id="A0A9Q0D159"/>
<protein>
    <submittedName>
        <fullName evidence="1">Uncharacterized protein</fullName>
    </submittedName>
</protein>
<comment type="caution">
    <text evidence="1">The sequence shown here is derived from an EMBL/GenBank/DDBJ whole genome shotgun (WGS) entry which is preliminary data.</text>
</comment>
<reference evidence="1" key="1">
    <citation type="journal article" date="2022" name="Cell">
        <title>Repeat-based holocentromeres influence genome architecture and karyotype evolution.</title>
        <authorList>
            <person name="Hofstatter P.G."/>
            <person name="Thangavel G."/>
            <person name="Lux T."/>
            <person name="Neumann P."/>
            <person name="Vondrak T."/>
            <person name="Novak P."/>
            <person name="Zhang M."/>
            <person name="Costa L."/>
            <person name="Castellani M."/>
            <person name="Scott A."/>
            <person name="Toegelov H."/>
            <person name="Fuchs J."/>
            <person name="Mata-Sucre Y."/>
            <person name="Dias Y."/>
            <person name="Vanzela A.L.L."/>
            <person name="Huettel B."/>
            <person name="Almeida C.C.S."/>
            <person name="Simkova H."/>
            <person name="Souza G."/>
            <person name="Pedrosa-Harand A."/>
            <person name="Macas J."/>
            <person name="Mayer K.F.X."/>
            <person name="Houben A."/>
            <person name="Marques A."/>
        </authorList>
    </citation>
    <scope>NUCLEOTIDE SEQUENCE</scope>
    <source>
        <strain evidence="1">RhyBre1mFocal</strain>
    </source>
</reference>
<dbReference type="Proteomes" id="UP001151287">
    <property type="component" value="Unassembled WGS sequence"/>
</dbReference>
<dbReference type="OrthoDB" id="1924680at2759"/>
<dbReference type="PANTHER" id="PTHR35495:SF1">
    <property type="entry name" value="OS06G0679600 PROTEIN"/>
    <property type="match status" value="1"/>
</dbReference>
<dbReference type="EMBL" id="JAMQYH010000001">
    <property type="protein sequence ID" value="KAJ1703930.1"/>
    <property type="molecule type" value="Genomic_DNA"/>
</dbReference>
<accession>A0A9Q0D159</accession>
<proteinExistence type="predicted"/>
<dbReference type="PANTHER" id="PTHR35495">
    <property type="entry name" value="OS06G0679600 PROTEIN"/>
    <property type="match status" value="1"/>
</dbReference>
<sequence length="130" mass="14346">MDRRYPKSAPSSPTDDRFLRFLKPGALARIRDSKIIARSVRSVPLSRLVPPSSPSPDEQVVAPETTGRQPRFVFYRVSGPRYPSRKKLVASRGVYFAPPSPDFSDPSGDVTFGSDLLAPQIVLNCGYVPL</sequence>
<gene>
    <name evidence="1" type="ORF">LUZ63_003709</name>
</gene>
<organism evidence="1 2">
    <name type="scientific">Rhynchospora breviuscula</name>
    <dbReference type="NCBI Taxonomy" id="2022672"/>
    <lineage>
        <taxon>Eukaryota</taxon>
        <taxon>Viridiplantae</taxon>
        <taxon>Streptophyta</taxon>
        <taxon>Embryophyta</taxon>
        <taxon>Tracheophyta</taxon>
        <taxon>Spermatophyta</taxon>
        <taxon>Magnoliopsida</taxon>
        <taxon>Liliopsida</taxon>
        <taxon>Poales</taxon>
        <taxon>Cyperaceae</taxon>
        <taxon>Cyperoideae</taxon>
        <taxon>Rhynchosporeae</taxon>
        <taxon>Rhynchospora</taxon>
    </lineage>
</organism>
<evidence type="ECO:0000313" key="2">
    <source>
        <dbReference type="Proteomes" id="UP001151287"/>
    </source>
</evidence>
<keyword evidence="2" id="KW-1185">Reference proteome</keyword>
<evidence type="ECO:0000313" key="1">
    <source>
        <dbReference type="EMBL" id="KAJ1703930.1"/>
    </source>
</evidence>
<name>A0A9Q0D159_9POAL</name>